<comment type="caution">
    <text evidence="1">The sequence shown here is derived from an EMBL/GenBank/DDBJ whole genome shotgun (WGS) entry which is preliminary data.</text>
</comment>
<proteinExistence type="predicted"/>
<evidence type="ECO:0000313" key="1">
    <source>
        <dbReference type="EMBL" id="KAK2115585.1"/>
    </source>
</evidence>
<reference evidence="1 2" key="1">
    <citation type="submission" date="2023-05" db="EMBL/GenBank/DDBJ databases">
        <title>B98-5 Cell Line De Novo Hybrid Assembly: An Optical Mapping Approach.</title>
        <authorList>
            <person name="Kananen K."/>
            <person name="Auerbach J.A."/>
            <person name="Kautto E."/>
            <person name="Blachly J.S."/>
        </authorList>
    </citation>
    <scope>NUCLEOTIDE SEQUENCE [LARGE SCALE GENOMIC DNA]</scope>
    <source>
        <strain evidence="1">B95-8</strain>
        <tissue evidence="1">Cell line</tissue>
    </source>
</reference>
<organism evidence="1 2">
    <name type="scientific">Saguinus oedipus</name>
    <name type="common">Cotton-top tamarin</name>
    <name type="synonym">Oedipomidas oedipus</name>
    <dbReference type="NCBI Taxonomy" id="9490"/>
    <lineage>
        <taxon>Eukaryota</taxon>
        <taxon>Metazoa</taxon>
        <taxon>Chordata</taxon>
        <taxon>Craniata</taxon>
        <taxon>Vertebrata</taxon>
        <taxon>Euteleostomi</taxon>
        <taxon>Mammalia</taxon>
        <taxon>Eutheria</taxon>
        <taxon>Euarchontoglires</taxon>
        <taxon>Primates</taxon>
        <taxon>Haplorrhini</taxon>
        <taxon>Platyrrhini</taxon>
        <taxon>Cebidae</taxon>
        <taxon>Callitrichinae</taxon>
        <taxon>Saguinus</taxon>
    </lineage>
</organism>
<evidence type="ECO:0000313" key="2">
    <source>
        <dbReference type="Proteomes" id="UP001266305"/>
    </source>
</evidence>
<dbReference type="Gene3D" id="3.30.2360.10">
    <property type="entry name" value="Glyceraldehyde-3-phosphate dehydrogenase-like domain"/>
    <property type="match status" value="1"/>
</dbReference>
<name>A0ABQ9W294_SAGOE</name>
<dbReference type="Proteomes" id="UP001266305">
    <property type="component" value="Unassembled WGS sequence"/>
</dbReference>
<keyword evidence="2" id="KW-1185">Reference proteome</keyword>
<gene>
    <name evidence="1" type="ORF">P7K49_006211</name>
</gene>
<sequence>MEAAVQFLVKNSEVIEAQYKVIYGHLRALRPSRLSTGTTRVSSEGGVLMEHLKSTHFTFQTARPAGALAKGHAGRLGWEQRFHGHCRGAGQPMSLSRPMSSSRKESRCYGSLTRAGTVSLGLDAETQEVFASFNALLTAYGGARRPRFRWPKYLVAEPG</sequence>
<protein>
    <submittedName>
        <fullName evidence="1">Uncharacterized protein</fullName>
    </submittedName>
</protein>
<dbReference type="EMBL" id="JASSZA010000003">
    <property type="protein sequence ID" value="KAK2115585.1"/>
    <property type="molecule type" value="Genomic_DNA"/>
</dbReference>
<accession>A0ABQ9W294</accession>